<name>A0AAU7DFE6_9BACT</name>
<dbReference type="PANTHER" id="PTHR39186:SF1">
    <property type="entry name" value="DUF2071 DOMAIN-CONTAINING PROTEIN"/>
    <property type="match status" value="1"/>
</dbReference>
<sequence>MTIAQQRTFLTAEWKNLLMLNYAVDPELLAEFVPAGTVLDQFAGKTYVSLIGFEFNETRILGRAIPFHQSFEEVNLRFYVRRGERRGVVFIRELVPKFAVAAIARLAYGERYSSVPMSHRVERSENGTIAEFSWGSGSDRCTISAETSADEYLPAEGSLAQFITEHYWGYAAQGEGGTKEYQVEHPQWKVSNATTAQFRGPAERYYGARFAKVLANPPDSAFLAEGSAVTVFKGSRIF</sequence>
<dbReference type="AlphaFoldDB" id="A0AAU7DFE6"/>
<gene>
    <name evidence="1" type="ORF">P8935_15975</name>
</gene>
<reference evidence="1" key="1">
    <citation type="submission" date="2023-03" db="EMBL/GenBank/DDBJ databases">
        <title>Edaphobacter sp.</title>
        <authorList>
            <person name="Huber K.J."/>
            <person name="Papendorf J."/>
            <person name="Pilke C."/>
            <person name="Bunk B."/>
            <person name="Sproeer C."/>
            <person name="Pester M."/>
        </authorList>
    </citation>
    <scope>NUCLEOTIDE SEQUENCE</scope>
    <source>
        <strain evidence="1">DSM 110680</strain>
    </source>
</reference>
<dbReference type="InterPro" id="IPR018644">
    <property type="entry name" value="DUF2071"/>
</dbReference>
<dbReference type="Pfam" id="PF09844">
    <property type="entry name" value="DUF2071"/>
    <property type="match status" value="1"/>
</dbReference>
<dbReference type="RefSeq" id="WP_348261293.1">
    <property type="nucleotide sequence ID" value="NZ_CP121196.1"/>
</dbReference>
<proteinExistence type="predicted"/>
<dbReference type="EMBL" id="CP121196">
    <property type="protein sequence ID" value="XBH16062.1"/>
    <property type="molecule type" value="Genomic_DNA"/>
</dbReference>
<protein>
    <submittedName>
        <fullName evidence="1">DUF2071 domain-containing protein</fullName>
    </submittedName>
</protein>
<accession>A0AAU7DFE6</accession>
<evidence type="ECO:0000313" key="1">
    <source>
        <dbReference type="EMBL" id="XBH16062.1"/>
    </source>
</evidence>
<organism evidence="1">
    <name type="scientific">Telmatobacter sp. DSM 110680</name>
    <dbReference type="NCBI Taxonomy" id="3036704"/>
    <lineage>
        <taxon>Bacteria</taxon>
        <taxon>Pseudomonadati</taxon>
        <taxon>Acidobacteriota</taxon>
        <taxon>Terriglobia</taxon>
        <taxon>Terriglobales</taxon>
        <taxon>Acidobacteriaceae</taxon>
        <taxon>Telmatobacter</taxon>
    </lineage>
</organism>
<dbReference type="PANTHER" id="PTHR39186">
    <property type="entry name" value="DUF2071 FAMILY PROTEIN"/>
    <property type="match status" value="1"/>
</dbReference>